<proteinExistence type="inferred from homology"/>
<dbReference type="OrthoDB" id="346673at2759"/>
<feature type="non-terminal residue" evidence="8">
    <location>
        <position position="1"/>
    </location>
</feature>
<keyword evidence="3 5" id="KW-0235">DNA replication</keyword>
<evidence type="ECO:0000259" key="6">
    <source>
        <dbReference type="Pfam" id="PF04084"/>
    </source>
</evidence>
<dbReference type="InterPro" id="IPR007220">
    <property type="entry name" value="ORC2"/>
</dbReference>
<sequence>HPQERQFLADYLKDQYPQWLFEVNAGFNLCFYGYGSKKELLEDFVQEMCLDGPTVVVYGYAASASIKEVLAGLMDLPRKVPKMTRPWKISRISHLTGRSRRIPRLYLLVHNLDGPGLSSPQAQEALLTLASIPNISLLASVDHINAGLLLNPGPFSTSSFLFHDSTTFVPYITEQSAHASLILRLTTAGNGATMVNKHSAQLVLASLTDNARDLFRMLGQACIDSAPFSSNTLKRPEGTSVERGITYEELFSRCRAAFIVNSEATFKSILGEFRDHDLLTETRGSDGSDVLSIPLTTMDLEELCGLEGAV</sequence>
<evidence type="ECO:0000256" key="1">
    <source>
        <dbReference type="ARBA" id="ARBA00004123"/>
    </source>
</evidence>
<dbReference type="InterPro" id="IPR056773">
    <property type="entry name" value="WHD_ORC2"/>
</dbReference>
<dbReference type="GO" id="GO:0003688">
    <property type="term" value="F:DNA replication origin binding"/>
    <property type="evidence" value="ECO:0007669"/>
    <property type="project" value="UniProtKB-UniRule"/>
</dbReference>
<dbReference type="Proteomes" id="UP000267251">
    <property type="component" value="Unassembled WGS sequence"/>
</dbReference>
<comment type="subcellular location">
    <subcellularLocation>
        <location evidence="1 5">Nucleus</location>
    </subcellularLocation>
</comment>
<dbReference type="PANTHER" id="PTHR14052:SF0">
    <property type="entry name" value="ORIGIN RECOGNITION COMPLEX SUBUNIT 2"/>
    <property type="match status" value="1"/>
</dbReference>
<evidence type="ECO:0000256" key="2">
    <source>
        <dbReference type="ARBA" id="ARBA00007421"/>
    </source>
</evidence>
<name>A0A4P9Y6Q7_9FUNG</name>
<evidence type="ECO:0000313" key="9">
    <source>
        <dbReference type="Proteomes" id="UP000267251"/>
    </source>
</evidence>
<feature type="domain" description="Origin recognition complex subunit 2 winged-helix" evidence="7">
    <location>
        <begin position="241"/>
        <end position="297"/>
    </location>
</feature>
<reference evidence="9" key="1">
    <citation type="journal article" date="2018" name="Nat. Microbiol.">
        <title>Leveraging single-cell genomics to expand the fungal tree of life.</title>
        <authorList>
            <person name="Ahrendt S.R."/>
            <person name="Quandt C.A."/>
            <person name="Ciobanu D."/>
            <person name="Clum A."/>
            <person name="Salamov A."/>
            <person name="Andreopoulos B."/>
            <person name="Cheng J.F."/>
            <person name="Woyke T."/>
            <person name="Pelin A."/>
            <person name="Henrissat B."/>
            <person name="Reynolds N.K."/>
            <person name="Benny G.L."/>
            <person name="Smith M.E."/>
            <person name="James T.Y."/>
            <person name="Grigoriev I.V."/>
        </authorList>
    </citation>
    <scope>NUCLEOTIDE SEQUENCE [LARGE SCALE GENOMIC DNA]</scope>
</reference>
<protein>
    <recommendedName>
        <fullName evidence="5">Origin recognition complex subunit 2</fullName>
    </recommendedName>
</protein>
<dbReference type="GO" id="GO:0005664">
    <property type="term" value="C:nuclear origin of replication recognition complex"/>
    <property type="evidence" value="ECO:0007669"/>
    <property type="project" value="UniProtKB-UniRule"/>
</dbReference>
<dbReference type="Pfam" id="PF04084">
    <property type="entry name" value="RecA-like_ORC2"/>
    <property type="match status" value="1"/>
</dbReference>
<keyword evidence="9" id="KW-1185">Reference proteome</keyword>
<comment type="subunit">
    <text evidence="5">Component of the origin recognition complex (ORC).</text>
</comment>
<dbReference type="AlphaFoldDB" id="A0A4P9Y6Q7"/>
<organism evidence="8 9">
    <name type="scientific">Piptocephalis cylindrospora</name>
    <dbReference type="NCBI Taxonomy" id="1907219"/>
    <lineage>
        <taxon>Eukaryota</taxon>
        <taxon>Fungi</taxon>
        <taxon>Fungi incertae sedis</taxon>
        <taxon>Zoopagomycota</taxon>
        <taxon>Zoopagomycotina</taxon>
        <taxon>Zoopagomycetes</taxon>
        <taxon>Zoopagales</taxon>
        <taxon>Piptocephalidaceae</taxon>
        <taxon>Piptocephalis</taxon>
    </lineage>
</organism>
<dbReference type="EMBL" id="KZ987795">
    <property type="protein sequence ID" value="RKP14747.1"/>
    <property type="molecule type" value="Genomic_DNA"/>
</dbReference>
<evidence type="ECO:0000256" key="3">
    <source>
        <dbReference type="ARBA" id="ARBA00022705"/>
    </source>
</evidence>
<comment type="similarity">
    <text evidence="2 5">Belongs to the ORC2 family.</text>
</comment>
<evidence type="ECO:0000256" key="4">
    <source>
        <dbReference type="ARBA" id="ARBA00023242"/>
    </source>
</evidence>
<evidence type="ECO:0000256" key="5">
    <source>
        <dbReference type="RuleBase" id="RU368084"/>
    </source>
</evidence>
<feature type="domain" description="Origin recognition complex subunit 2 RecA-like" evidence="6">
    <location>
        <begin position="5"/>
        <end position="164"/>
    </location>
</feature>
<dbReference type="Pfam" id="PF24882">
    <property type="entry name" value="WHD_ORC2"/>
    <property type="match status" value="1"/>
</dbReference>
<accession>A0A4P9Y6Q7</accession>
<evidence type="ECO:0000313" key="8">
    <source>
        <dbReference type="EMBL" id="RKP14747.1"/>
    </source>
</evidence>
<dbReference type="GO" id="GO:0006260">
    <property type="term" value="P:DNA replication"/>
    <property type="evidence" value="ECO:0007669"/>
    <property type="project" value="UniProtKB-UniRule"/>
</dbReference>
<keyword evidence="4 5" id="KW-0539">Nucleus</keyword>
<evidence type="ECO:0000259" key="7">
    <source>
        <dbReference type="Pfam" id="PF24882"/>
    </source>
</evidence>
<comment type="function">
    <text evidence="5">Component of the origin recognition complex (ORC) that binds origins of replication. DNA-binding is ATP-dependent. ORC is required to assemble the pre-replication complex necessary to initiate DNA replication.</text>
</comment>
<dbReference type="InterPro" id="IPR056772">
    <property type="entry name" value="RecA-like_ORC2"/>
</dbReference>
<dbReference type="PANTHER" id="PTHR14052">
    <property type="entry name" value="ORIGIN RECOGNITION COMPLEX SUBUNIT 2"/>
    <property type="match status" value="1"/>
</dbReference>
<gene>
    <name evidence="8" type="ORF">BJ684DRAFT_8076</name>
</gene>